<name>A0ABT2T9S0_9FIRM</name>
<sequence>MEKKTPRLMTPFDALVTPPILQTLKLILPYTPVSGQQILGTFIKFVELKETLAFFQKRGPALHSQTFSKPFPSSPAEILDDMAPYLPPEESSALEQFSNMMQMMEMLKVFQESYAPADSGSENSHPQMGISPMDMMMGMLTPEQKEMFETYNSLFSNNDITNIQKSQKGDDTIE</sequence>
<dbReference type="Proteomes" id="UP001652394">
    <property type="component" value="Unassembled WGS sequence"/>
</dbReference>
<evidence type="ECO:0000313" key="1">
    <source>
        <dbReference type="EMBL" id="MCU6746454.1"/>
    </source>
</evidence>
<reference evidence="1 2" key="1">
    <citation type="journal article" date="2021" name="ISME Commun">
        <title>Automated analysis of genomic sequences facilitates high-throughput and comprehensive description of bacteria.</title>
        <authorList>
            <person name="Hitch T.C.A."/>
        </authorList>
    </citation>
    <scope>NUCLEOTIDE SEQUENCE [LARGE SCALE GENOMIC DNA]</scope>
    <source>
        <strain evidence="1 2">H2_18</strain>
    </source>
</reference>
<organism evidence="1 2">
    <name type="scientific">Faecalicatena acetigenes</name>
    <dbReference type="NCBI Taxonomy" id="2981790"/>
    <lineage>
        <taxon>Bacteria</taxon>
        <taxon>Bacillati</taxon>
        <taxon>Bacillota</taxon>
        <taxon>Clostridia</taxon>
        <taxon>Lachnospirales</taxon>
        <taxon>Lachnospiraceae</taxon>
        <taxon>Faecalicatena</taxon>
    </lineage>
</organism>
<keyword evidence="2" id="KW-1185">Reference proteome</keyword>
<accession>A0ABT2T9S0</accession>
<comment type="caution">
    <text evidence="1">The sequence shown here is derived from an EMBL/GenBank/DDBJ whole genome shotgun (WGS) entry which is preliminary data.</text>
</comment>
<dbReference type="EMBL" id="JAOQJX010000002">
    <property type="protein sequence ID" value="MCU6746454.1"/>
    <property type="molecule type" value="Genomic_DNA"/>
</dbReference>
<proteinExistence type="predicted"/>
<gene>
    <name evidence="1" type="ORF">OCV51_02070</name>
</gene>
<evidence type="ECO:0000313" key="2">
    <source>
        <dbReference type="Proteomes" id="UP001652394"/>
    </source>
</evidence>
<dbReference type="RefSeq" id="WP_059068611.1">
    <property type="nucleotide sequence ID" value="NZ_JAOQJX010000002.1"/>
</dbReference>
<protein>
    <submittedName>
        <fullName evidence="1">Uncharacterized protein</fullName>
    </submittedName>
</protein>